<evidence type="ECO:0000256" key="2">
    <source>
        <dbReference type="ARBA" id="ARBA00023012"/>
    </source>
</evidence>
<dbReference type="PANTHER" id="PTHR44591:SF14">
    <property type="entry name" value="PROTEIN PILG"/>
    <property type="match status" value="1"/>
</dbReference>
<dbReference type="CDD" id="cd17574">
    <property type="entry name" value="REC_OmpR"/>
    <property type="match status" value="1"/>
</dbReference>
<keyword evidence="2" id="KW-0902">Two-component regulatory system</keyword>
<gene>
    <name evidence="5" type="ORF">A2494_01390</name>
</gene>
<dbReference type="InterPro" id="IPR011006">
    <property type="entry name" value="CheY-like_superfamily"/>
</dbReference>
<feature type="modified residue" description="4-aspartylphosphate" evidence="3">
    <location>
        <position position="57"/>
    </location>
</feature>
<dbReference type="InterPro" id="IPR050595">
    <property type="entry name" value="Bact_response_regulator"/>
</dbReference>
<sequence>MTDNTQKKILIIEDDEHISKIYDIKLKSEGMNVTIARDGVEGLEKVESEDPALILLDLMIPKKDGFEVLAEIKKMPKRKNVPVIVLSNLGQQSDVDRVMALGAVDYLVKANLSFQEVVAKIRQHLGAA</sequence>
<dbReference type="GO" id="GO:0000160">
    <property type="term" value="P:phosphorelay signal transduction system"/>
    <property type="evidence" value="ECO:0007669"/>
    <property type="project" value="UniProtKB-KW"/>
</dbReference>
<evidence type="ECO:0000256" key="1">
    <source>
        <dbReference type="ARBA" id="ARBA00022553"/>
    </source>
</evidence>
<dbReference type="InterPro" id="IPR001789">
    <property type="entry name" value="Sig_transdc_resp-reg_receiver"/>
</dbReference>
<dbReference type="Gene3D" id="3.40.50.2300">
    <property type="match status" value="1"/>
</dbReference>
<keyword evidence="1 3" id="KW-0597">Phosphoprotein</keyword>
<evidence type="ECO:0000259" key="4">
    <source>
        <dbReference type="PROSITE" id="PS50110"/>
    </source>
</evidence>
<organism evidence="5 6">
    <name type="scientific">Candidatus Lloydbacteria bacterium RIFOXYC12_FULL_46_25</name>
    <dbReference type="NCBI Taxonomy" id="1798670"/>
    <lineage>
        <taxon>Bacteria</taxon>
        <taxon>Candidatus Lloydiibacteriota</taxon>
    </lineage>
</organism>
<comment type="caution">
    <text evidence="5">The sequence shown here is derived from an EMBL/GenBank/DDBJ whole genome shotgun (WGS) entry which is preliminary data.</text>
</comment>
<proteinExistence type="predicted"/>
<evidence type="ECO:0000313" key="6">
    <source>
        <dbReference type="Proteomes" id="UP000178106"/>
    </source>
</evidence>
<protein>
    <recommendedName>
        <fullName evidence="4">Response regulatory domain-containing protein</fullName>
    </recommendedName>
</protein>
<dbReference type="SUPFAM" id="SSF52172">
    <property type="entry name" value="CheY-like"/>
    <property type="match status" value="1"/>
</dbReference>
<name>A0A1G2E115_9BACT</name>
<reference evidence="5 6" key="1">
    <citation type="journal article" date="2016" name="Nat. Commun.">
        <title>Thousands of microbial genomes shed light on interconnected biogeochemical processes in an aquifer system.</title>
        <authorList>
            <person name="Anantharaman K."/>
            <person name="Brown C.T."/>
            <person name="Hug L.A."/>
            <person name="Sharon I."/>
            <person name="Castelle C.J."/>
            <person name="Probst A.J."/>
            <person name="Thomas B.C."/>
            <person name="Singh A."/>
            <person name="Wilkins M.J."/>
            <person name="Karaoz U."/>
            <person name="Brodie E.L."/>
            <person name="Williams K.H."/>
            <person name="Hubbard S.S."/>
            <person name="Banfield J.F."/>
        </authorList>
    </citation>
    <scope>NUCLEOTIDE SEQUENCE [LARGE SCALE GENOMIC DNA]</scope>
</reference>
<dbReference type="EMBL" id="MHLU01000048">
    <property type="protein sequence ID" value="OGZ19556.1"/>
    <property type="molecule type" value="Genomic_DNA"/>
</dbReference>
<feature type="domain" description="Response regulatory" evidence="4">
    <location>
        <begin position="8"/>
        <end position="124"/>
    </location>
</feature>
<dbReference type="PANTHER" id="PTHR44591">
    <property type="entry name" value="STRESS RESPONSE REGULATOR PROTEIN 1"/>
    <property type="match status" value="1"/>
</dbReference>
<evidence type="ECO:0000313" key="5">
    <source>
        <dbReference type="EMBL" id="OGZ19556.1"/>
    </source>
</evidence>
<dbReference type="Proteomes" id="UP000178106">
    <property type="component" value="Unassembled WGS sequence"/>
</dbReference>
<evidence type="ECO:0000256" key="3">
    <source>
        <dbReference type="PROSITE-ProRule" id="PRU00169"/>
    </source>
</evidence>
<dbReference type="Pfam" id="PF00072">
    <property type="entry name" value="Response_reg"/>
    <property type="match status" value="1"/>
</dbReference>
<accession>A0A1G2E115</accession>
<dbReference type="SMART" id="SM00448">
    <property type="entry name" value="REC"/>
    <property type="match status" value="1"/>
</dbReference>
<dbReference type="PROSITE" id="PS50110">
    <property type="entry name" value="RESPONSE_REGULATORY"/>
    <property type="match status" value="1"/>
</dbReference>
<dbReference type="AlphaFoldDB" id="A0A1G2E115"/>